<accession>A0A0A9BXP6</accession>
<reference evidence="1" key="2">
    <citation type="journal article" date="2015" name="Data Brief">
        <title>Shoot transcriptome of the giant reed, Arundo donax.</title>
        <authorList>
            <person name="Barrero R.A."/>
            <person name="Guerrero F.D."/>
            <person name="Moolhuijzen P."/>
            <person name="Goolsby J.A."/>
            <person name="Tidwell J."/>
            <person name="Bellgard S.E."/>
            <person name="Bellgard M.I."/>
        </authorList>
    </citation>
    <scope>NUCLEOTIDE SEQUENCE</scope>
    <source>
        <tissue evidence="1">Shoot tissue taken approximately 20 cm above the soil surface</tissue>
    </source>
</reference>
<reference evidence="1" key="1">
    <citation type="submission" date="2014-09" db="EMBL/GenBank/DDBJ databases">
        <authorList>
            <person name="Magalhaes I.L.F."/>
            <person name="Oliveira U."/>
            <person name="Santos F.R."/>
            <person name="Vidigal T.H.D.A."/>
            <person name="Brescovit A.D."/>
            <person name="Santos A.J."/>
        </authorList>
    </citation>
    <scope>NUCLEOTIDE SEQUENCE</scope>
    <source>
        <tissue evidence="1">Shoot tissue taken approximately 20 cm above the soil surface</tissue>
    </source>
</reference>
<dbReference type="AlphaFoldDB" id="A0A0A9BXP6"/>
<dbReference type="EMBL" id="GBRH01233868">
    <property type="protein sequence ID" value="JAD64027.1"/>
    <property type="molecule type" value="Transcribed_RNA"/>
</dbReference>
<protein>
    <submittedName>
        <fullName evidence="1">Uncharacterized protein</fullName>
    </submittedName>
</protein>
<sequence>MVPGLIYCRKFISQLINSKGFNTVIHQRKSTTL</sequence>
<proteinExistence type="predicted"/>
<name>A0A0A9BXP6_ARUDO</name>
<organism evidence="1">
    <name type="scientific">Arundo donax</name>
    <name type="common">Giant reed</name>
    <name type="synonym">Donax arundinaceus</name>
    <dbReference type="NCBI Taxonomy" id="35708"/>
    <lineage>
        <taxon>Eukaryota</taxon>
        <taxon>Viridiplantae</taxon>
        <taxon>Streptophyta</taxon>
        <taxon>Embryophyta</taxon>
        <taxon>Tracheophyta</taxon>
        <taxon>Spermatophyta</taxon>
        <taxon>Magnoliopsida</taxon>
        <taxon>Liliopsida</taxon>
        <taxon>Poales</taxon>
        <taxon>Poaceae</taxon>
        <taxon>PACMAD clade</taxon>
        <taxon>Arundinoideae</taxon>
        <taxon>Arundineae</taxon>
        <taxon>Arundo</taxon>
    </lineage>
</organism>
<evidence type="ECO:0000313" key="1">
    <source>
        <dbReference type="EMBL" id="JAD64027.1"/>
    </source>
</evidence>